<dbReference type="PROSITE" id="PS51202">
    <property type="entry name" value="RCK_C"/>
    <property type="match status" value="1"/>
</dbReference>
<evidence type="ECO:0000256" key="4">
    <source>
        <dbReference type="ARBA" id="ARBA00023027"/>
    </source>
</evidence>
<keyword evidence="7" id="KW-0406">Ion transport</keyword>
<dbReference type="InterPro" id="IPR036721">
    <property type="entry name" value="RCK_C_sf"/>
</dbReference>
<dbReference type="Gene3D" id="3.30.70.1450">
    <property type="entry name" value="Regulator of K+ conductance, C-terminal domain"/>
    <property type="match status" value="1"/>
</dbReference>
<dbReference type="PRINTS" id="PR00335">
    <property type="entry name" value="KUPTAKETRKA"/>
</dbReference>
<evidence type="ECO:0000256" key="2">
    <source>
        <dbReference type="ARBA" id="ARBA00022538"/>
    </source>
</evidence>
<protein>
    <recommendedName>
        <fullName evidence="1">Trk system potassium uptake protein TrkA</fullName>
    </recommendedName>
</protein>
<dbReference type="EMBL" id="JBHSDK010000021">
    <property type="protein sequence ID" value="MFC4336632.1"/>
    <property type="molecule type" value="Genomic_DNA"/>
</dbReference>
<evidence type="ECO:0000313" key="7">
    <source>
        <dbReference type="EMBL" id="MFC4336632.1"/>
    </source>
</evidence>
<dbReference type="Proteomes" id="UP001595823">
    <property type="component" value="Unassembled WGS sequence"/>
</dbReference>
<evidence type="ECO:0000259" key="6">
    <source>
        <dbReference type="PROSITE" id="PS51202"/>
    </source>
</evidence>
<evidence type="ECO:0000313" key="8">
    <source>
        <dbReference type="Proteomes" id="UP001595823"/>
    </source>
</evidence>
<comment type="caution">
    <text evidence="7">The sequence shown here is derived from an EMBL/GenBank/DDBJ whole genome shotgun (WGS) entry which is preliminary data.</text>
</comment>
<evidence type="ECO:0000259" key="5">
    <source>
        <dbReference type="PROSITE" id="PS51201"/>
    </source>
</evidence>
<keyword evidence="7" id="KW-0407">Ion channel</keyword>
<accession>A0ABV8U1Y0</accession>
<keyword evidence="8" id="KW-1185">Reference proteome</keyword>
<dbReference type="PROSITE" id="PS51201">
    <property type="entry name" value="RCK_N"/>
    <property type="match status" value="1"/>
</dbReference>
<dbReference type="InterPro" id="IPR006036">
    <property type="entry name" value="K_uptake_TrkA"/>
</dbReference>
<dbReference type="InterPro" id="IPR036291">
    <property type="entry name" value="NAD(P)-bd_dom_sf"/>
</dbReference>
<sequence>MHVVILGCGRVGASLARSLAEREHTVAIIDKDPNAFQRLGPDFDQITVRGNGFDREVLAKAGAARADAFVAVSSGDNSNIIATRVAREHFGVKNVVARIYDSKRALVFERLGIPTIATVRWAADRLLRQLLPREQSHLWRDPSATLSLVELQFHEDWIGHPVADLERSTGHRVSYVQRFGKATLPTASMVLQDGDKVCLFVGDAEAGQVEAIAAAPPPGGEQ</sequence>
<reference evidence="8" key="1">
    <citation type="journal article" date="2019" name="Int. J. Syst. Evol. Microbiol.">
        <title>The Global Catalogue of Microorganisms (GCM) 10K type strain sequencing project: providing services to taxonomists for standard genome sequencing and annotation.</title>
        <authorList>
            <consortium name="The Broad Institute Genomics Platform"/>
            <consortium name="The Broad Institute Genome Sequencing Center for Infectious Disease"/>
            <person name="Wu L."/>
            <person name="Ma J."/>
        </authorList>
    </citation>
    <scope>NUCLEOTIDE SEQUENCE [LARGE SCALE GENOMIC DNA]</scope>
    <source>
        <strain evidence="8">IBRC-M 10908</strain>
    </source>
</reference>
<dbReference type="PANTHER" id="PTHR43833:SF8">
    <property type="entry name" value="TRK SYSTEM POTASSIUM UPTAKE PROTEIN TRKA"/>
    <property type="match status" value="1"/>
</dbReference>
<dbReference type="GO" id="GO:0034220">
    <property type="term" value="P:monoatomic ion transmembrane transport"/>
    <property type="evidence" value="ECO:0007669"/>
    <property type="project" value="UniProtKB-KW"/>
</dbReference>
<keyword evidence="2" id="KW-0633">Potassium transport</keyword>
<keyword evidence="4" id="KW-0520">NAD</keyword>
<name>A0ABV8U1Y0_9ACTN</name>
<keyword evidence="3" id="KW-0630">Potassium</keyword>
<dbReference type="PANTHER" id="PTHR43833">
    <property type="entry name" value="POTASSIUM CHANNEL PROTEIN 2-RELATED-RELATED"/>
    <property type="match status" value="1"/>
</dbReference>
<dbReference type="SUPFAM" id="SSF51735">
    <property type="entry name" value="NAD(P)-binding Rossmann-fold domains"/>
    <property type="match status" value="1"/>
</dbReference>
<organism evidence="7 8">
    <name type="scientific">Salininema proteolyticum</name>
    <dbReference type="NCBI Taxonomy" id="1607685"/>
    <lineage>
        <taxon>Bacteria</taxon>
        <taxon>Bacillati</taxon>
        <taxon>Actinomycetota</taxon>
        <taxon>Actinomycetes</taxon>
        <taxon>Glycomycetales</taxon>
        <taxon>Glycomycetaceae</taxon>
        <taxon>Salininema</taxon>
    </lineage>
</organism>
<dbReference type="InterPro" id="IPR006037">
    <property type="entry name" value="RCK_C"/>
</dbReference>
<dbReference type="RefSeq" id="WP_380622750.1">
    <property type="nucleotide sequence ID" value="NZ_JBHSDK010000021.1"/>
</dbReference>
<gene>
    <name evidence="7" type="ORF">ACFPET_15620</name>
</gene>
<dbReference type="Gene3D" id="3.40.50.720">
    <property type="entry name" value="NAD(P)-binding Rossmann-like Domain"/>
    <property type="match status" value="1"/>
</dbReference>
<feature type="domain" description="RCK C-terminal" evidence="6">
    <location>
        <begin position="136"/>
        <end position="215"/>
    </location>
</feature>
<evidence type="ECO:0000256" key="3">
    <source>
        <dbReference type="ARBA" id="ARBA00022958"/>
    </source>
</evidence>
<dbReference type="Pfam" id="PF02254">
    <property type="entry name" value="TrkA_N"/>
    <property type="match status" value="1"/>
</dbReference>
<dbReference type="InterPro" id="IPR003148">
    <property type="entry name" value="RCK_N"/>
</dbReference>
<keyword evidence="7" id="KW-0813">Transport</keyword>
<proteinExistence type="predicted"/>
<dbReference type="SUPFAM" id="SSF116726">
    <property type="entry name" value="TrkA C-terminal domain-like"/>
    <property type="match status" value="1"/>
</dbReference>
<evidence type="ECO:0000256" key="1">
    <source>
        <dbReference type="ARBA" id="ARBA00017378"/>
    </source>
</evidence>
<dbReference type="InterPro" id="IPR050721">
    <property type="entry name" value="Trk_Ktr_HKT_K-transport"/>
</dbReference>
<feature type="domain" description="RCK N-terminal" evidence="5">
    <location>
        <begin position="1"/>
        <end position="118"/>
    </location>
</feature>